<evidence type="ECO:0000256" key="1">
    <source>
        <dbReference type="SAM" id="Phobius"/>
    </source>
</evidence>
<dbReference type="EMBL" id="SGIU01000002">
    <property type="protein sequence ID" value="TAI47338.1"/>
    <property type="molecule type" value="Genomic_DNA"/>
</dbReference>
<dbReference type="OrthoDB" id="1399191at2"/>
<keyword evidence="1" id="KW-0812">Transmembrane</keyword>
<evidence type="ECO:0000313" key="3">
    <source>
        <dbReference type="Proteomes" id="UP000291981"/>
    </source>
</evidence>
<dbReference type="Proteomes" id="UP000291981">
    <property type="component" value="Unassembled WGS sequence"/>
</dbReference>
<reference evidence="2 3" key="1">
    <citation type="submission" date="2019-02" db="EMBL/GenBank/DDBJ databases">
        <title>Draft genome sequence of Muricauda sp. 176CP4-71.</title>
        <authorList>
            <person name="Park J.-S."/>
        </authorList>
    </citation>
    <scope>NUCLEOTIDE SEQUENCE [LARGE SCALE GENOMIC DNA]</scope>
    <source>
        <strain evidence="2 3">176CP4-71</strain>
    </source>
</reference>
<keyword evidence="1" id="KW-1133">Transmembrane helix</keyword>
<sequence>MKKELRHIDLIDKYLLGHLNPEEGKEVQRLLAEDPEFSKEFEVFKQIYKGVELQAEDKLRRKLTHLYQEYQQEQKKKAKGVYRRLIVYGGAIAASIIVGTALYIFTRQDPQSPIGDDTLPTTVDADTLKNETKDTLFLPKKNTELVEQDKTTQKDTFKLDVDNDEVQLAFSNAKTLSTEAVLKVPYPSGMLTYTFDGKKLSLFGDPRISGLQIKLGKNSNGLYFLEYRGNLYSLDVTRTKKELNQIARPYDFKTVLEEELEIEIHSLFTNAKPSQDLIVKVASGASLKNEYYFTEQNGKKVLFVDSNMDIDKMKVVAISKEEGDAYYLIHNTTLYQIEAHTAQMTPLKELDFTANTETRMLMERPSFASKVYPLSFPE</sequence>
<dbReference type="AlphaFoldDB" id="A0A4Q8QDY3"/>
<protein>
    <submittedName>
        <fullName evidence="2">Uncharacterized protein</fullName>
    </submittedName>
</protein>
<keyword evidence="3" id="KW-1185">Reference proteome</keyword>
<organism evidence="2 3">
    <name type="scientific">Flagellimonas allohymeniacidonis</name>
    <dbReference type="NCBI Taxonomy" id="2517819"/>
    <lineage>
        <taxon>Bacteria</taxon>
        <taxon>Pseudomonadati</taxon>
        <taxon>Bacteroidota</taxon>
        <taxon>Flavobacteriia</taxon>
        <taxon>Flavobacteriales</taxon>
        <taxon>Flavobacteriaceae</taxon>
        <taxon>Flagellimonas</taxon>
    </lineage>
</organism>
<keyword evidence="1" id="KW-0472">Membrane</keyword>
<comment type="caution">
    <text evidence="2">The sequence shown here is derived from an EMBL/GenBank/DDBJ whole genome shotgun (WGS) entry which is preliminary data.</text>
</comment>
<accession>A0A4Q8QDY3</accession>
<gene>
    <name evidence="2" type="ORF">EW142_11705</name>
</gene>
<name>A0A4Q8QDY3_9FLAO</name>
<feature type="transmembrane region" description="Helical" evidence="1">
    <location>
        <begin position="85"/>
        <end position="105"/>
    </location>
</feature>
<dbReference type="RefSeq" id="WP_130614058.1">
    <property type="nucleotide sequence ID" value="NZ_SGIU01000002.1"/>
</dbReference>
<proteinExistence type="predicted"/>
<evidence type="ECO:0000313" key="2">
    <source>
        <dbReference type="EMBL" id="TAI47338.1"/>
    </source>
</evidence>